<comment type="caution">
    <text evidence="2">The sequence shown here is derived from an EMBL/GenBank/DDBJ whole genome shotgun (WGS) entry which is preliminary data.</text>
</comment>
<proteinExistence type="predicted"/>
<feature type="region of interest" description="Disordered" evidence="1">
    <location>
        <begin position="69"/>
        <end position="93"/>
    </location>
</feature>
<name>A0AAV7WNT6_PLEWA</name>
<protein>
    <submittedName>
        <fullName evidence="2">Uncharacterized protein</fullName>
    </submittedName>
</protein>
<dbReference type="AlphaFoldDB" id="A0AAV7WNT6"/>
<dbReference type="EMBL" id="JANPWB010000001">
    <property type="protein sequence ID" value="KAJ1213639.1"/>
    <property type="molecule type" value="Genomic_DNA"/>
</dbReference>
<feature type="region of interest" description="Disordered" evidence="1">
    <location>
        <begin position="1"/>
        <end position="22"/>
    </location>
</feature>
<organism evidence="2 3">
    <name type="scientific">Pleurodeles waltl</name>
    <name type="common">Iberian ribbed newt</name>
    <dbReference type="NCBI Taxonomy" id="8319"/>
    <lineage>
        <taxon>Eukaryota</taxon>
        <taxon>Metazoa</taxon>
        <taxon>Chordata</taxon>
        <taxon>Craniata</taxon>
        <taxon>Vertebrata</taxon>
        <taxon>Euteleostomi</taxon>
        <taxon>Amphibia</taxon>
        <taxon>Batrachia</taxon>
        <taxon>Caudata</taxon>
        <taxon>Salamandroidea</taxon>
        <taxon>Salamandridae</taxon>
        <taxon>Pleurodelinae</taxon>
        <taxon>Pleurodeles</taxon>
    </lineage>
</organism>
<keyword evidence="3" id="KW-1185">Reference proteome</keyword>
<evidence type="ECO:0000256" key="1">
    <source>
        <dbReference type="SAM" id="MobiDB-lite"/>
    </source>
</evidence>
<feature type="compositionally biased region" description="Acidic residues" evidence="1">
    <location>
        <begin position="1"/>
        <end position="10"/>
    </location>
</feature>
<reference evidence="2" key="1">
    <citation type="journal article" date="2022" name="bioRxiv">
        <title>Sequencing and chromosome-scale assembly of the giantPleurodeles waltlgenome.</title>
        <authorList>
            <person name="Brown T."/>
            <person name="Elewa A."/>
            <person name="Iarovenko S."/>
            <person name="Subramanian E."/>
            <person name="Araus A.J."/>
            <person name="Petzold A."/>
            <person name="Susuki M."/>
            <person name="Suzuki K.-i.T."/>
            <person name="Hayashi T."/>
            <person name="Toyoda A."/>
            <person name="Oliveira C."/>
            <person name="Osipova E."/>
            <person name="Leigh N.D."/>
            <person name="Simon A."/>
            <person name="Yun M.H."/>
        </authorList>
    </citation>
    <scope>NUCLEOTIDE SEQUENCE</scope>
    <source>
        <strain evidence="2">20211129_DDA</strain>
        <tissue evidence="2">Liver</tissue>
    </source>
</reference>
<evidence type="ECO:0000313" key="2">
    <source>
        <dbReference type="EMBL" id="KAJ1213639.1"/>
    </source>
</evidence>
<sequence>MAYYANDDDDQYHGDNERPYEPHKEERIVKALAYHVQDSVNWTLMKALKPFTQSLVNFGRRELLGDSTQTSFIPQMSPHNSDPFPRQRSVGSSSAEILEQMAASVLRDHEYGDPVHQDASDSFSLKTHSHEAAYNHSSSSDSEKSQLGSQKDSLLPSNKKHKSHYLSSDIPDLSGRNLLFDPENIIHPHTTEWVPCMEVAHYVHDRQHKSFEKEIRSTLRSECPRPSLLGKIADTPELDPSMTTFLKHFAKDPKKGLDRAWLSCQDKRYDLSAPLTKFLICLFRLRSQITPGSGGHFERGAERYMPLGKYELRYVNGTKPILSHAAQS</sequence>
<evidence type="ECO:0000313" key="3">
    <source>
        <dbReference type="Proteomes" id="UP001066276"/>
    </source>
</evidence>
<dbReference type="Proteomes" id="UP001066276">
    <property type="component" value="Chromosome 1_1"/>
</dbReference>
<gene>
    <name evidence="2" type="ORF">NDU88_001271</name>
</gene>
<feature type="region of interest" description="Disordered" evidence="1">
    <location>
        <begin position="112"/>
        <end position="168"/>
    </location>
</feature>
<feature type="compositionally biased region" description="Basic and acidic residues" evidence="1">
    <location>
        <begin position="11"/>
        <end position="22"/>
    </location>
</feature>
<feature type="compositionally biased region" description="Polar residues" evidence="1">
    <location>
        <begin position="135"/>
        <end position="156"/>
    </location>
</feature>
<feature type="compositionally biased region" description="Polar residues" evidence="1">
    <location>
        <begin position="69"/>
        <end position="80"/>
    </location>
</feature>
<accession>A0AAV7WNT6</accession>